<dbReference type="InterPro" id="IPR001602">
    <property type="entry name" value="UPF0047_YjbQ-like"/>
</dbReference>
<proteinExistence type="inferred from homology"/>
<comment type="caution">
    <text evidence="2">The sequence shown here is derived from an EMBL/GenBank/DDBJ whole genome shotgun (WGS) entry which is preliminary data.</text>
</comment>
<dbReference type="InterPro" id="IPR035917">
    <property type="entry name" value="YjbQ-like_sf"/>
</dbReference>
<dbReference type="SUPFAM" id="SSF111038">
    <property type="entry name" value="YjbQ-like"/>
    <property type="match status" value="1"/>
</dbReference>
<evidence type="ECO:0000256" key="1">
    <source>
        <dbReference type="ARBA" id="ARBA00005534"/>
    </source>
</evidence>
<dbReference type="AlphaFoldDB" id="A0A1R4HZX8"/>
<comment type="similarity">
    <text evidence="1">Belongs to the UPF0047 family.</text>
</comment>
<reference evidence="2 3" key="1">
    <citation type="submission" date="2017-02" db="EMBL/GenBank/DDBJ databases">
        <authorList>
            <person name="Dridi B."/>
        </authorList>
    </citation>
    <scope>NUCLEOTIDE SEQUENCE [LARGE SCALE GENOMIC DNA]</scope>
    <source>
        <strain evidence="2 3">JB380</strain>
    </source>
</reference>
<name>A0A1R4HZX8_9GAMM</name>
<dbReference type="PANTHER" id="PTHR30615:SF8">
    <property type="entry name" value="UPF0047 PROTEIN C4A8.02C"/>
    <property type="match status" value="1"/>
</dbReference>
<dbReference type="Pfam" id="PF01894">
    <property type="entry name" value="YjbQ"/>
    <property type="match status" value="1"/>
</dbReference>
<dbReference type="PANTHER" id="PTHR30615">
    <property type="entry name" value="UNCHARACTERIZED PROTEIN YJBQ-RELATED"/>
    <property type="match status" value="1"/>
</dbReference>
<dbReference type="Proteomes" id="UP000196331">
    <property type="component" value="Unassembled WGS sequence"/>
</dbReference>
<organism evidence="2 3">
    <name type="scientific">Halomonas citrativorans</name>
    <dbReference type="NCBI Taxonomy" id="2742612"/>
    <lineage>
        <taxon>Bacteria</taxon>
        <taxon>Pseudomonadati</taxon>
        <taxon>Pseudomonadota</taxon>
        <taxon>Gammaproteobacteria</taxon>
        <taxon>Oceanospirillales</taxon>
        <taxon>Halomonadaceae</taxon>
        <taxon>Halomonas</taxon>
    </lineage>
</organism>
<gene>
    <name evidence="2" type="ORF">CZ787_09525</name>
</gene>
<accession>A0A1R4HZX8</accession>
<evidence type="ECO:0000313" key="3">
    <source>
        <dbReference type="Proteomes" id="UP000196331"/>
    </source>
</evidence>
<sequence>MLGTQLTLGVRDGRLALGTWQGLWLGEHRDRGGPRRILATLNGCDALA</sequence>
<dbReference type="Gene3D" id="2.60.120.460">
    <property type="entry name" value="YjbQ-like"/>
    <property type="match status" value="1"/>
</dbReference>
<dbReference type="EMBL" id="FUKM01000036">
    <property type="protein sequence ID" value="SJN13115.1"/>
    <property type="molecule type" value="Genomic_DNA"/>
</dbReference>
<evidence type="ECO:0000313" key="2">
    <source>
        <dbReference type="EMBL" id="SJN13115.1"/>
    </source>
</evidence>
<protein>
    <submittedName>
        <fullName evidence="2">Uncharacterized protein</fullName>
    </submittedName>
</protein>